<comment type="caution">
    <text evidence="1">The sequence shown here is derived from an EMBL/GenBank/DDBJ whole genome shotgun (WGS) entry which is preliminary data.</text>
</comment>
<organism evidence="1 2">
    <name type="scientific">Lachnoclostridium phytofermentans</name>
    <dbReference type="NCBI Taxonomy" id="66219"/>
    <lineage>
        <taxon>Bacteria</taxon>
        <taxon>Bacillati</taxon>
        <taxon>Bacillota</taxon>
        <taxon>Clostridia</taxon>
        <taxon>Lachnospirales</taxon>
        <taxon>Lachnospiraceae</taxon>
    </lineage>
</organism>
<dbReference type="EMBL" id="DPVV01000376">
    <property type="protein sequence ID" value="HCL02984.1"/>
    <property type="molecule type" value="Genomic_DNA"/>
</dbReference>
<dbReference type="Proteomes" id="UP000262969">
    <property type="component" value="Unassembled WGS sequence"/>
</dbReference>
<name>A0A3D2X7V8_9FIRM</name>
<sequence length="434" mass="50810">MANIGEDFPKTRNARQEKLAMIKKGKSISTVKVPGHGVQNVYKIPLEYLSYNPYNTRFLAQAKTLETRMGRELSDECPGDLQEIEKFIWEYKKDKNDNTISSLIKEGQLQPGVVTPSGVILSGNRRFRLLNEIQRNYKKYAKKEVNLHDIQYFEAAVLDTELSNKEIRKYESFYQYGNEDKVEYDPIQKYLAANEQEKLGYSKKEIADNFLTLTDGNETKVTEWLAEFELMDEYLGYIGEAGIYTALEGREEAFINLYKTMKSFKQGSAGKEIWAIDEMDLENLKFRYFDFIWLNKATHEFRYFKRIFSYEKSWKDFNKKVKECVNSTPIQSLDEYREEHTNETESQISQIRENDYKNLFGNELNDFFDEEKRNADDREIEETPLKLIGQIETKITKLEEAIKNGSKDASENEKLLRGIEGLISKIGQVKQRLD</sequence>
<evidence type="ECO:0008006" key="3">
    <source>
        <dbReference type="Google" id="ProtNLM"/>
    </source>
</evidence>
<accession>A0A3D2X7V8</accession>
<gene>
    <name evidence="1" type="ORF">DHW61_11345</name>
</gene>
<protein>
    <recommendedName>
        <fullName evidence="3">ParB/Sulfiredoxin domain-containing protein</fullName>
    </recommendedName>
</protein>
<dbReference type="AlphaFoldDB" id="A0A3D2X7V8"/>
<evidence type="ECO:0000313" key="1">
    <source>
        <dbReference type="EMBL" id="HCL02984.1"/>
    </source>
</evidence>
<evidence type="ECO:0000313" key="2">
    <source>
        <dbReference type="Proteomes" id="UP000262969"/>
    </source>
</evidence>
<proteinExistence type="predicted"/>
<reference evidence="1 2" key="1">
    <citation type="journal article" date="2018" name="Nat. Biotechnol.">
        <title>A standardized bacterial taxonomy based on genome phylogeny substantially revises the tree of life.</title>
        <authorList>
            <person name="Parks D.H."/>
            <person name="Chuvochina M."/>
            <person name="Waite D.W."/>
            <person name="Rinke C."/>
            <person name="Skarshewski A."/>
            <person name="Chaumeil P.A."/>
            <person name="Hugenholtz P."/>
        </authorList>
    </citation>
    <scope>NUCLEOTIDE SEQUENCE [LARGE SCALE GENOMIC DNA]</scope>
    <source>
        <strain evidence="1">UBA11728</strain>
    </source>
</reference>